<name>A0ABV8CUP7_9STRE</name>
<dbReference type="SUPFAM" id="SSF52833">
    <property type="entry name" value="Thioredoxin-like"/>
    <property type="match status" value="1"/>
</dbReference>
<dbReference type="InterPro" id="IPR036249">
    <property type="entry name" value="Thioredoxin-like_sf"/>
</dbReference>
<reference evidence="3" key="1">
    <citation type="journal article" date="2019" name="Int. J. Syst. Evol. Microbiol.">
        <title>The Global Catalogue of Microorganisms (GCM) 10K type strain sequencing project: providing services to taxonomists for standard genome sequencing and annotation.</title>
        <authorList>
            <consortium name="The Broad Institute Genomics Platform"/>
            <consortium name="The Broad Institute Genome Sequencing Center for Infectious Disease"/>
            <person name="Wu L."/>
            <person name="Ma J."/>
        </authorList>
    </citation>
    <scope>NUCLEOTIDE SEQUENCE [LARGE SCALE GENOMIC DNA]</scope>
    <source>
        <strain evidence="3">CCUG 67170</strain>
    </source>
</reference>
<dbReference type="InterPro" id="IPR013766">
    <property type="entry name" value="Thioredoxin_domain"/>
</dbReference>
<dbReference type="PROSITE" id="PS51352">
    <property type="entry name" value="THIOREDOXIN_2"/>
    <property type="match status" value="1"/>
</dbReference>
<dbReference type="Pfam" id="PF08534">
    <property type="entry name" value="Redoxin"/>
    <property type="match status" value="1"/>
</dbReference>
<proteinExistence type="predicted"/>
<dbReference type="EMBL" id="JBHRZV010000029">
    <property type="protein sequence ID" value="MFC3927822.1"/>
    <property type="molecule type" value="Genomic_DNA"/>
</dbReference>
<protein>
    <submittedName>
        <fullName evidence="2">TlpA family protein disulfide reductase</fullName>
    </submittedName>
</protein>
<dbReference type="PANTHER" id="PTHR42852">
    <property type="entry name" value="THIOL:DISULFIDE INTERCHANGE PROTEIN DSBE"/>
    <property type="match status" value="1"/>
</dbReference>
<dbReference type="InterPro" id="IPR013740">
    <property type="entry name" value="Redoxin"/>
</dbReference>
<dbReference type="Gene3D" id="3.40.30.10">
    <property type="entry name" value="Glutaredoxin"/>
    <property type="match status" value="1"/>
</dbReference>
<feature type="domain" description="Thioredoxin" evidence="1">
    <location>
        <begin position="57"/>
        <end position="198"/>
    </location>
</feature>
<evidence type="ECO:0000313" key="3">
    <source>
        <dbReference type="Proteomes" id="UP001595807"/>
    </source>
</evidence>
<dbReference type="PANTHER" id="PTHR42852:SF17">
    <property type="entry name" value="THIOREDOXIN-LIKE PROTEIN HI_1115"/>
    <property type="match status" value="1"/>
</dbReference>
<keyword evidence="3" id="KW-1185">Reference proteome</keyword>
<organism evidence="2 3">
    <name type="scientific">Streptococcus caprae</name>
    <dbReference type="NCBI Taxonomy" id="1640501"/>
    <lineage>
        <taxon>Bacteria</taxon>
        <taxon>Bacillati</taxon>
        <taxon>Bacillota</taxon>
        <taxon>Bacilli</taxon>
        <taxon>Lactobacillales</taxon>
        <taxon>Streptococcaceae</taxon>
        <taxon>Streptococcus</taxon>
    </lineage>
</organism>
<accession>A0ABV8CUP7</accession>
<dbReference type="Proteomes" id="UP001595807">
    <property type="component" value="Unassembled WGS sequence"/>
</dbReference>
<gene>
    <name evidence="2" type="ORF">ACFORF_04245</name>
</gene>
<sequence length="198" mass="22123">MTRLKNSLFALACIAVFILGFWGFRQLFKPGTETTSTQQAETKTSETEDDTTNAALQLQGQSLPNFSLTTADGKAVDSSTFHDKPMLILEWASWCPHCQTQMPVIQELYEAYGDKVNFVLIDATGFNGETTEMAQKYMTENHYTMPWYVDEGMATADLLQMETTPTTYIVDENQTITAVFPSVENKKTLSSALEAVLK</sequence>
<evidence type="ECO:0000259" key="1">
    <source>
        <dbReference type="PROSITE" id="PS51352"/>
    </source>
</evidence>
<dbReference type="RefSeq" id="WP_380425806.1">
    <property type="nucleotide sequence ID" value="NZ_JBHRZV010000029.1"/>
</dbReference>
<dbReference type="InterPro" id="IPR050553">
    <property type="entry name" value="Thioredoxin_ResA/DsbE_sf"/>
</dbReference>
<dbReference type="CDD" id="cd02966">
    <property type="entry name" value="TlpA_like_family"/>
    <property type="match status" value="1"/>
</dbReference>
<comment type="caution">
    <text evidence="2">The sequence shown here is derived from an EMBL/GenBank/DDBJ whole genome shotgun (WGS) entry which is preliminary data.</text>
</comment>
<evidence type="ECO:0000313" key="2">
    <source>
        <dbReference type="EMBL" id="MFC3927822.1"/>
    </source>
</evidence>